<proteinExistence type="predicted"/>
<dbReference type="Proteomes" id="UP000239156">
    <property type="component" value="Unassembled WGS sequence"/>
</dbReference>
<dbReference type="VEuPathDB" id="FungiDB:PSHT_10933"/>
<reference evidence="3" key="1">
    <citation type="submission" date="2017-12" db="EMBL/GenBank/DDBJ databases">
        <title>Gene loss provides genomic basis for host adaptation in cereal stripe rust fungi.</title>
        <authorList>
            <person name="Xia C."/>
        </authorList>
    </citation>
    <scope>NUCLEOTIDE SEQUENCE [LARGE SCALE GENOMIC DNA]</scope>
    <source>
        <strain evidence="3">93-210</strain>
    </source>
</reference>
<keyword evidence="4" id="KW-1185">Reference proteome</keyword>
<comment type="caution">
    <text evidence="3">The sequence shown here is derived from an EMBL/GenBank/DDBJ whole genome shotgun (WGS) entry which is preliminary data.</text>
</comment>
<evidence type="ECO:0000256" key="1">
    <source>
        <dbReference type="SAM" id="Coils"/>
    </source>
</evidence>
<protein>
    <submittedName>
        <fullName evidence="3">Uncharacterized protein</fullName>
    </submittedName>
</protein>
<keyword evidence="1" id="KW-0175">Coiled coil</keyword>
<evidence type="ECO:0000313" key="4">
    <source>
        <dbReference type="Proteomes" id="UP000239156"/>
    </source>
</evidence>
<organism evidence="3 4">
    <name type="scientific">Puccinia striiformis</name>
    <dbReference type="NCBI Taxonomy" id="27350"/>
    <lineage>
        <taxon>Eukaryota</taxon>
        <taxon>Fungi</taxon>
        <taxon>Dikarya</taxon>
        <taxon>Basidiomycota</taxon>
        <taxon>Pucciniomycotina</taxon>
        <taxon>Pucciniomycetes</taxon>
        <taxon>Pucciniales</taxon>
        <taxon>Pucciniaceae</taxon>
        <taxon>Puccinia</taxon>
    </lineage>
</organism>
<feature type="region of interest" description="Disordered" evidence="2">
    <location>
        <begin position="324"/>
        <end position="366"/>
    </location>
</feature>
<dbReference type="VEuPathDB" id="FungiDB:PSHT_10932"/>
<feature type="compositionally biased region" description="Polar residues" evidence="2">
    <location>
        <begin position="235"/>
        <end position="250"/>
    </location>
</feature>
<gene>
    <name evidence="3" type="ORF">PSTT_02880</name>
</gene>
<accession>A0A2S4VYA5</accession>
<name>A0A2S4VYA5_9BASI</name>
<sequence length="366" mass="40397">MSSSASSGKQAHSKRAMLGSVFNKITETTNINNLRQIQATYDPRQAPETLKLQLLIKAQKSLVVDSEGLARDSHMVSKQLYHWACEQPDLALKTSDLKDIRNLENELIKLREREKALQLQITKSQQDSRKKVDSTMIAEHESIVSKIKETEEKIPTEKRRLIKNLLLNELPEDDQIPYSAQDKTAQIKGAASLTLSDYHQTVHSTPINHPLSLSSSLHRSDTRLFGETHPHILTEGSNDSQGSGNIGSSSDIHHSSTRPSSNYSSVNQVINNQPAMIPSSSSQPPKLPNRPSTSFWEKKQGLLSMPMPSVDLPHDQPTVAEVGAHVPTTTNGPAHGILGAHPQDQEQPFDPDQPPAYSPIPADLKP</sequence>
<dbReference type="VEuPathDB" id="FungiDB:PSTT_02880"/>
<feature type="region of interest" description="Disordered" evidence="2">
    <location>
        <begin position="230"/>
        <end position="294"/>
    </location>
</feature>
<feature type="compositionally biased region" description="Polar residues" evidence="2">
    <location>
        <begin position="257"/>
        <end position="294"/>
    </location>
</feature>
<dbReference type="AlphaFoldDB" id="A0A2S4VYA5"/>
<dbReference type="EMBL" id="PKSL01000018">
    <property type="protein sequence ID" value="POW14466.1"/>
    <property type="molecule type" value="Genomic_DNA"/>
</dbReference>
<feature type="coiled-coil region" evidence="1">
    <location>
        <begin position="93"/>
        <end position="127"/>
    </location>
</feature>
<evidence type="ECO:0000313" key="3">
    <source>
        <dbReference type="EMBL" id="POW14466.1"/>
    </source>
</evidence>
<evidence type="ECO:0000256" key="2">
    <source>
        <dbReference type="SAM" id="MobiDB-lite"/>
    </source>
</evidence>